<dbReference type="InParanoid" id="A0A2S8SWK9"/>
<keyword evidence="3 5" id="KW-0067">ATP-binding</keyword>
<dbReference type="GO" id="GO:0005524">
    <property type="term" value="F:ATP binding"/>
    <property type="evidence" value="ECO:0007669"/>
    <property type="project" value="UniProtKB-KW"/>
</dbReference>
<evidence type="ECO:0000256" key="2">
    <source>
        <dbReference type="ARBA" id="ARBA00022741"/>
    </source>
</evidence>
<dbReference type="InterPro" id="IPR003593">
    <property type="entry name" value="AAA+_ATPase"/>
</dbReference>
<dbReference type="SUPFAM" id="SSF52540">
    <property type="entry name" value="P-loop containing nucleoside triphosphate hydrolases"/>
    <property type="match status" value="1"/>
</dbReference>
<evidence type="ECO:0000259" key="4">
    <source>
        <dbReference type="PROSITE" id="PS50893"/>
    </source>
</evidence>
<accession>A0A2S8SWK9</accession>
<dbReference type="PANTHER" id="PTHR45772:SF8">
    <property type="entry name" value="HIGH-AFFINITY BRANCHED-CHAIN AMINO ACID TRANSPORT ATP-BINDING PROTEIN"/>
    <property type="match status" value="1"/>
</dbReference>
<dbReference type="InterPro" id="IPR003439">
    <property type="entry name" value="ABC_transporter-like_ATP-bd"/>
</dbReference>
<sequence>MLQLQTENLTVSFDGFKAVDDVQFSMGVGEVRFLIGPNGAGKTTLLDAICGRIKPTSGKVWFKEFEIQRQSEHEIAQSGIGRKFQAPSVFGALTVRQNLEIAAKAPRGVWANVLGKSRANQEKLNSVLGQIGLEDKAGELAGNLAHGAKQWLEIGMLLMQEAELLLFDEPAAGMTDAETDKMGQLLLDLARTKSVLVVEHDMEFVRRYASKVTVMHAGKIISQGTMEHVSNDPLVAEVYLARRAER</sequence>
<dbReference type="PANTHER" id="PTHR45772">
    <property type="entry name" value="CONSERVED COMPONENT OF ABC TRANSPORTER FOR NATURAL AMINO ACIDS-RELATED"/>
    <property type="match status" value="1"/>
</dbReference>
<dbReference type="EMBL" id="NIGF01000002">
    <property type="protein sequence ID" value="PQV65196.1"/>
    <property type="molecule type" value="Genomic_DNA"/>
</dbReference>
<keyword evidence="2" id="KW-0547">Nucleotide-binding</keyword>
<dbReference type="SMART" id="SM00382">
    <property type="entry name" value="AAA"/>
    <property type="match status" value="1"/>
</dbReference>
<dbReference type="Proteomes" id="UP000237684">
    <property type="component" value="Unassembled WGS sequence"/>
</dbReference>
<dbReference type="CDD" id="cd03219">
    <property type="entry name" value="ABC_Mj1267_LivG_branched"/>
    <property type="match status" value="1"/>
</dbReference>
<keyword evidence="6" id="KW-1185">Reference proteome</keyword>
<dbReference type="InterPro" id="IPR051120">
    <property type="entry name" value="ABC_AA/LPS_Transport"/>
</dbReference>
<keyword evidence="1" id="KW-0813">Transport</keyword>
<feature type="domain" description="ABC transporter" evidence="4">
    <location>
        <begin position="4"/>
        <end position="242"/>
    </location>
</feature>
<protein>
    <submittedName>
        <fullName evidence="5">Urea ABC transporter ATP-binding protein</fullName>
    </submittedName>
</protein>
<dbReference type="NCBIfam" id="TIGR03411">
    <property type="entry name" value="urea_trans_UrtD"/>
    <property type="match status" value="1"/>
</dbReference>
<dbReference type="PROSITE" id="PS50893">
    <property type="entry name" value="ABC_TRANSPORTER_2"/>
    <property type="match status" value="1"/>
</dbReference>
<evidence type="ECO:0000313" key="5">
    <source>
        <dbReference type="EMBL" id="PQV65196.1"/>
    </source>
</evidence>
<dbReference type="InterPro" id="IPR027417">
    <property type="entry name" value="P-loop_NTPase"/>
</dbReference>
<dbReference type="OrthoDB" id="9805514at2"/>
<dbReference type="Gene3D" id="3.40.50.300">
    <property type="entry name" value="P-loop containing nucleotide triphosphate hydrolases"/>
    <property type="match status" value="1"/>
</dbReference>
<name>A0A2S8SWK9_9BACT</name>
<dbReference type="GO" id="GO:0016887">
    <property type="term" value="F:ATP hydrolysis activity"/>
    <property type="evidence" value="ECO:0007669"/>
    <property type="project" value="InterPro"/>
</dbReference>
<dbReference type="AlphaFoldDB" id="A0A2S8SWK9"/>
<dbReference type="GO" id="GO:0005886">
    <property type="term" value="C:plasma membrane"/>
    <property type="evidence" value="ECO:0007669"/>
    <property type="project" value="TreeGrafter"/>
</dbReference>
<proteinExistence type="predicted"/>
<dbReference type="InterPro" id="IPR017781">
    <property type="entry name" value="ABC_transptr_urea_ATP-bd_UrtD"/>
</dbReference>
<evidence type="ECO:0000256" key="1">
    <source>
        <dbReference type="ARBA" id="ARBA00022448"/>
    </source>
</evidence>
<dbReference type="FunFam" id="3.40.50.300:FF:000421">
    <property type="entry name" value="Branched-chain amino acid ABC transporter ATP-binding protein"/>
    <property type="match status" value="1"/>
</dbReference>
<dbReference type="RefSeq" id="WP_105482523.1">
    <property type="nucleotide sequence ID" value="NZ_NIGF01000002.1"/>
</dbReference>
<reference evidence="5 6" key="1">
    <citation type="journal article" date="2018" name="Syst. Appl. Microbiol.">
        <title>Abditibacterium utsteinense sp. nov., the first cultivated member of candidate phylum FBP, isolated from ice-free Antarctic soil samples.</title>
        <authorList>
            <person name="Tahon G."/>
            <person name="Tytgat B."/>
            <person name="Lebbe L."/>
            <person name="Carlier A."/>
            <person name="Willems A."/>
        </authorList>
    </citation>
    <scope>NUCLEOTIDE SEQUENCE [LARGE SCALE GENOMIC DNA]</scope>
    <source>
        <strain evidence="5 6">LMG 29911</strain>
    </source>
</reference>
<comment type="caution">
    <text evidence="5">The sequence shown here is derived from an EMBL/GenBank/DDBJ whole genome shotgun (WGS) entry which is preliminary data.</text>
</comment>
<gene>
    <name evidence="5" type="ORF">B1R32_102205</name>
</gene>
<dbReference type="Pfam" id="PF00005">
    <property type="entry name" value="ABC_tran"/>
    <property type="match status" value="1"/>
</dbReference>
<organism evidence="5 6">
    <name type="scientific">Abditibacterium utsteinense</name>
    <dbReference type="NCBI Taxonomy" id="1960156"/>
    <lineage>
        <taxon>Bacteria</taxon>
        <taxon>Pseudomonadati</taxon>
        <taxon>Abditibacteriota</taxon>
        <taxon>Abditibacteriia</taxon>
        <taxon>Abditibacteriales</taxon>
        <taxon>Abditibacteriaceae</taxon>
        <taxon>Abditibacterium</taxon>
    </lineage>
</organism>
<evidence type="ECO:0000313" key="6">
    <source>
        <dbReference type="Proteomes" id="UP000237684"/>
    </source>
</evidence>
<evidence type="ECO:0000256" key="3">
    <source>
        <dbReference type="ARBA" id="ARBA00022840"/>
    </source>
</evidence>